<dbReference type="Proteomes" id="UP000789920">
    <property type="component" value="Unassembled WGS sequence"/>
</dbReference>
<accession>A0ACA9RZF8</accession>
<gene>
    <name evidence="1" type="ORF">RPERSI_LOCUS24608</name>
</gene>
<keyword evidence="2" id="KW-1185">Reference proteome</keyword>
<reference evidence="1" key="1">
    <citation type="submission" date="2021-06" db="EMBL/GenBank/DDBJ databases">
        <authorList>
            <person name="Kallberg Y."/>
            <person name="Tangrot J."/>
            <person name="Rosling A."/>
        </authorList>
    </citation>
    <scope>NUCLEOTIDE SEQUENCE</scope>
    <source>
        <strain evidence="1">MA461A</strain>
    </source>
</reference>
<proteinExistence type="predicted"/>
<name>A0ACA9RZF8_9GLOM</name>
<sequence length="194" mass="22298">KESETSSEETTSDEIAPLLDNTNQTLSNVSTSSTNNRAPVRDYRLSTPDRCKRCKLCKQTFGNLTAILTINQHFQNFHPAEFTKIKQLVDQQELKQIFEIKNQPFLMPQADVNTRWNSMYILLEKLQRIRPITDILVNLLALLEPMYYTTIILSSPTLPTQDDLRLIFRGLIIHLNNNENPVINTQHAVANAMK</sequence>
<protein>
    <submittedName>
        <fullName evidence="1">16750_t:CDS:1</fullName>
    </submittedName>
</protein>
<evidence type="ECO:0000313" key="1">
    <source>
        <dbReference type="EMBL" id="CAG8817125.1"/>
    </source>
</evidence>
<comment type="caution">
    <text evidence="1">The sequence shown here is derived from an EMBL/GenBank/DDBJ whole genome shotgun (WGS) entry which is preliminary data.</text>
</comment>
<feature type="non-terminal residue" evidence="1">
    <location>
        <position position="1"/>
    </location>
</feature>
<evidence type="ECO:0000313" key="2">
    <source>
        <dbReference type="Proteomes" id="UP000789920"/>
    </source>
</evidence>
<organism evidence="1 2">
    <name type="scientific">Racocetra persica</name>
    <dbReference type="NCBI Taxonomy" id="160502"/>
    <lineage>
        <taxon>Eukaryota</taxon>
        <taxon>Fungi</taxon>
        <taxon>Fungi incertae sedis</taxon>
        <taxon>Mucoromycota</taxon>
        <taxon>Glomeromycotina</taxon>
        <taxon>Glomeromycetes</taxon>
        <taxon>Diversisporales</taxon>
        <taxon>Gigasporaceae</taxon>
        <taxon>Racocetra</taxon>
    </lineage>
</organism>
<dbReference type="EMBL" id="CAJVQC010079443">
    <property type="protein sequence ID" value="CAG8817125.1"/>
    <property type="molecule type" value="Genomic_DNA"/>
</dbReference>
<feature type="non-terminal residue" evidence="1">
    <location>
        <position position="194"/>
    </location>
</feature>